<dbReference type="InterPro" id="IPR029039">
    <property type="entry name" value="Flavoprotein-like_sf"/>
</dbReference>
<name>A0ABR9ZT52_9FIRM</name>
<sequence>MAGIEIINYSKHMKPIVTFCEGLVSQESEKDKNKCLLVIELDDIGENEAVDQLLRTETRKQLKGETTFFNDKILALIVKSHSEHYTKTFAKKCIYHINQLGGTFIGHPLVEIIEGYQNFKTWQKVDSKPLERICFEQIEQLIKRLHTYQALNRATLNMLVLHAGYREISNTLMLWDAVANALEIYNAKKDVPILNMDTLHVEEGKISDCYGCSFETCMYYAREKSCFYGGFVVEDLYPKLEKADIVVWICPNYNDAISAKLMAVINRLTALYRNMGFKDKYLLSVIVSGNSGSDSVARQLIGALNINKGFRLPAGFSIMALANDPGEINHALNIDEKISSYVNKVVTLIEENIIKN</sequence>
<accession>A0ABR9ZT52</accession>
<evidence type="ECO:0000256" key="1">
    <source>
        <dbReference type="ARBA" id="ARBA00022630"/>
    </source>
</evidence>
<keyword evidence="1" id="KW-0285">Flavoprotein</keyword>
<reference evidence="4 5" key="1">
    <citation type="submission" date="2020-11" db="EMBL/GenBank/DDBJ databases">
        <title>Fusibacter basophilias sp. nov.</title>
        <authorList>
            <person name="Qiu D."/>
        </authorList>
    </citation>
    <scope>NUCLEOTIDE SEQUENCE [LARGE SCALE GENOMIC DNA]</scope>
    <source>
        <strain evidence="4 5">Q10-2</strain>
    </source>
</reference>
<proteinExistence type="predicted"/>
<evidence type="ECO:0000313" key="4">
    <source>
        <dbReference type="EMBL" id="MBF4692779.1"/>
    </source>
</evidence>
<keyword evidence="2" id="KW-0288">FMN</keyword>
<dbReference type="Proteomes" id="UP000614200">
    <property type="component" value="Unassembled WGS sequence"/>
</dbReference>
<dbReference type="Pfam" id="PF03358">
    <property type="entry name" value="FMN_red"/>
    <property type="match status" value="1"/>
</dbReference>
<dbReference type="PANTHER" id="PTHR43278">
    <property type="entry name" value="NAD(P)H-DEPENDENT FMN-CONTAINING OXIDOREDUCTASE YWQN-RELATED"/>
    <property type="match status" value="1"/>
</dbReference>
<dbReference type="InterPro" id="IPR005025">
    <property type="entry name" value="FMN_Rdtase-like_dom"/>
</dbReference>
<dbReference type="SUPFAM" id="SSF52218">
    <property type="entry name" value="Flavoproteins"/>
    <property type="match status" value="1"/>
</dbReference>
<evidence type="ECO:0000256" key="2">
    <source>
        <dbReference type="ARBA" id="ARBA00022643"/>
    </source>
</evidence>
<dbReference type="RefSeq" id="WP_194701016.1">
    <property type="nucleotide sequence ID" value="NZ_JADKNH010000003.1"/>
</dbReference>
<dbReference type="EMBL" id="JADKNH010000003">
    <property type="protein sequence ID" value="MBF4692779.1"/>
    <property type="molecule type" value="Genomic_DNA"/>
</dbReference>
<gene>
    <name evidence="4" type="ORF">ISU02_06595</name>
</gene>
<comment type="caution">
    <text evidence="4">The sequence shown here is derived from an EMBL/GenBank/DDBJ whole genome shotgun (WGS) entry which is preliminary data.</text>
</comment>
<feature type="domain" description="NADPH-dependent FMN reductase-like" evidence="3">
    <location>
        <begin position="157"/>
        <end position="320"/>
    </location>
</feature>
<protein>
    <submittedName>
        <fullName evidence="4">NAD(P)H-dependent oxidoreductase</fullName>
    </submittedName>
</protein>
<evidence type="ECO:0000313" key="5">
    <source>
        <dbReference type="Proteomes" id="UP000614200"/>
    </source>
</evidence>
<dbReference type="PANTHER" id="PTHR43278:SF4">
    <property type="entry name" value="NAD(P)H-DEPENDENT FMN-CONTAINING OXIDOREDUCTASE YWQN-RELATED"/>
    <property type="match status" value="1"/>
</dbReference>
<dbReference type="InterPro" id="IPR051796">
    <property type="entry name" value="ISF_SsuE-like"/>
</dbReference>
<dbReference type="Gene3D" id="3.40.50.360">
    <property type="match status" value="1"/>
</dbReference>
<evidence type="ECO:0000259" key="3">
    <source>
        <dbReference type="Pfam" id="PF03358"/>
    </source>
</evidence>
<keyword evidence="5" id="KW-1185">Reference proteome</keyword>
<organism evidence="4 5">
    <name type="scientific">Fusibacter ferrireducens</name>
    <dbReference type="NCBI Taxonomy" id="2785058"/>
    <lineage>
        <taxon>Bacteria</taxon>
        <taxon>Bacillati</taxon>
        <taxon>Bacillota</taxon>
        <taxon>Clostridia</taxon>
        <taxon>Eubacteriales</taxon>
        <taxon>Eubacteriales Family XII. Incertae Sedis</taxon>
        <taxon>Fusibacter</taxon>
    </lineage>
</organism>